<evidence type="ECO:0000313" key="7">
    <source>
        <dbReference type="EMBL" id="OPC84548.1"/>
    </source>
</evidence>
<keyword evidence="2" id="KW-0547">Nucleotide-binding</keyword>
<keyword evidence="8" id="KW-1185">Reference proteome</keyword>
<dbReference type="SUPFAM" id="SSF56112">
    <property type="entry name" value="Protein kinase-like (PK-like)"/>
    <property type="match status" value="1"/>
</dbReference>
<dbReference type="SMART" id="SM00220">
    <property type="entry name" value="S_TKc"/>
    <property type="match status" value="1"/>
</dbReference>
<evidence type="ECO:0000256" key="1">
    <source>
        <dbReference type="ARBA" id="ARBA00022679"/>
    </source>
</evidence>
<accession>A0A1T3P623</accession>
<dbReference type="PANTHER" id="PTHR43289:SF34">
    <property type="entry name" value="SERINE_THREONINE-PROTEIN KINASE YBDM-RELATED"/>
    <property type="match status" value="1"/>
</dbReference>
<dbReference type="InterPro" id="IPR000719">
    <property type="entry name" value="Prot_kinase_dom"/>
</dbReference>
<dbReference type="Gene3D" id="1.10.510.10">
    <property type="entry name" value="Transferase(Phosphotransferase) domain 1"/>
    <property type="match status" value="1"/>
</dbReference>
<organism evidence="7 8">
    <name type="scientific">Embleya scabrispora</name>
    <dbReference type="NCBI Taxonomy" id="159449"/>
    <lineage>
        <taxon>Bacteria</taxon>
        <taxon>Bacillati</taxon>
        <taxon>Actinomycetota</taxon>
        <taxon>Actinomycetes</taxon>
        <taxon>Kitasatosporales</taxon>
        <taxon>Streptomycetaceae</taxon>
        <taxon>Embleya</taxon>
    </lineage>
</organism>
<dbReference type="AlphaFoldDB" id="A0A1T3P623"/>
<evidence type="ECO:0000256" key="4">
    <source>
        <dbReference type="ARBA" id="ARBA00022840"/>
    </source>
</evidence>
<protein>
    <recommendedName>
        <fullName evidence="6">Protein kinase domain-containing protein</fullName>
    </recommendedName>
</protein>
<keyword evidence="3" id="KW-0418">Kinase</keyword>
<evidence type="ECO:0000313" key="8">
    <source>
        <dbReference type="Proteomes" id="UP000190037"/>
    </source>
</evidence>
<dbReference type="Gene3D" id="3.30.200.20">
    <property type="entry name" value="Phosphorylase Kinase, domain 1"/>
    <property type="match status" value="1"/>
</dbReference>
<name>A0A1T3P623_9ACTN</name>
<reference evidence="7 8" key="1">
    <citation type="submission" date="2017-03" db="EMBL/GenBank/DDBJ databases">
        <title>Draft genome sequence of Streptomyces scabrisporus NF3, endophyte isolated from Amphipterygium adstringens.</title>
        <authorList>
            <person name="Vazquez M."/>
            <person name="Ceapa C.D."/>
            <person name="Rodriguez Luna D."/>
            <person name="Sanchez Esquivel S."/>
        </authorList>
    </citation>
    <scope>NUCLEOTIDE SEQUENCE [LARGE SCALE GENOMIC DNA]</scope>
    <source>
        <strain evidence="7 8">NF3</strain>
    </source>
</reference>
<dbReference type="Proteomes" id="UP000190037">
    <property type="component" value="Unassembled WGS sequence"/>
</dbReference>
<comment type="caution">
    <text evidence="7">The sequence shown here is derived from an EMBL/GenBank/DDBJ whole genome shotgun (WGS) entry which is preliminary data.</text>
</comment>
<dbReference type="GO" id="GO:0005524">
    <property type="term" value="F:ATP binding"/>
    <property type="evidence" value="ECO:0007669"/>
    <property type="project" value="UniProtKB-KW"/>
</dbReference>
<sequence length="480" mass="50950">MWGTRTPMKPLDAAVDPRVLGPFELLAVIGEGGMGRAYLARRLPLERLGPELEAMYHLPEPTDDTEPDGLAVVKVIKPSLLDDGASDGGQPQRERFAQEVEAVRAVVSDRVPALLAADPEAEQPWLAIDYVHGPTLHAMVSQYERLAIGPYVAVGLALVNALRAIHDAGLLHRDLKPANVVLGPDGPVVLDFGLAVFAERRSSQALTKSNMTMGTGCYMPKEQVGDTKHVKTPADVYALGATLYFATTGKPPYPSEPLFASPLWDDVPHERTPLLAQILIQFPQSRPTLDIVEERLLELLVQHDLTPESAAEQLSAAVRESNLTPDLPPEADSAQIDPAVQVQAQRAVDLGGAPDGPWTSGADLFDELFGARIPGDDEIPEPEPALPLVTGVLDGESEPPTPAGTGAPAKTPSADGSASTAVDPAAEPFAVRTDWTPPQTVSGSEFKASPTGPPASHTAPPAALKAAERLRKAYSHSGRL</sequence>
<dbReference type="STRING" id="159449.B4N89_29740"/>
<dbReference type="EMBL" id="MWQN01000001">
    <property type="protein sequence ID" value="OPC84548.1"/>
    <property type="molecule type" value="Genomic_DNA"/>
</dbReference>
<dbReference type="InterPro" id="IPR008271">
    <property type="entry name" value="Ser/Thr_kinase_AS"/>
</dbReference>
<keyword evidence="1" id="KW-0808">Transferase</keyword>
<feature type="domain" description="Protein kinase" evidence="6">
    <location>
        <begin position="23"/>
        <end position="300"/>
    </location>
</feature>
<dbReference type="PROSITE" id="PS00108">
    <property type="entry name" value="PROTEIN_KINASE_ST"/>
    <property type="match status" value="1"/>
</dbReference>
<gene>
    <name evidence="7" type="ORF">B4N89_29740</name>
</gene>
<dbReference type="CDD" id="cd14014">
    <property type="entry name" value="STKc_PknB_like"/>
    <property type="match status" value="1"/>
</dbReference>
<keyword evidence="4" id="KW-0067">ATP-binding</keyword>
<evidence type="ECO:0000259" key="6">
    <source>
        <dbReference type="PROSITE" id="PS50011"/>
    </source>
</evidence>
<dbReference type="InterPro" id="IPR011009">
    <property type="entry name" value="Kinase-like_dom_sf"/>
</dbReference>
<feature type="region of interest" description="Disordered" evidence="5">
    <location>
        <begin position="374"/>
        <end position="480"/>
    </location>
</feature>
<dbReference type="Pfam" id="PF00069">
    <property type="entry name" value="Pkinase"/>
    <property type="match status" value="1"/>
</dbReference>
<evidence type="ECO:0000256" key="3">
    <source>
        <dbReference type="ARBA" id="ARBA00022777"/>
    </source>
</evidence>
<dbReference type="PANTHER" id="PTHR43289">
    <property type="entry name" value="MITOGEN-ACTIVATED PROTEIN KINASE KINASE KINASE 20-RELATED"/>
    <property type="match status" value="1"/>
</dbReference>
<dbReference type="PROSITE" id="PS50011">
    <property type="entry name" value="PROTEIN_KINASE_DOM"/>
    <property type="match status" value="1"/>
</dbReference>
<evidence type="ECO:0000256" key="2">
    <source>
        <dbReference type="ARBA" id="ARBA00022741"/>
    </source>
</evidence>
<proteinExistence type="predicted"/>
<evidence type="ECO:0000256" key="5">
    <source>
        <dbReference type="SAM" id="MobiDB-lite"/>
    </source>
</evidence>
<feature type="compositionally biased region" description="Low complexity" evidence="5">
    <location>
        <begin position="403"/>
        <end position="412"/>
    </location>
</feature>
<dbReference type="GO" id="GO:0004674">
    <property type="term" value="F:protein serine/threonine kinase activity"/>
    <property type="evidence" value="ECO:0007669"/>
    <property type="project" value="TreeGrafter"/>
</dbReference>